<dbReference type="Proteomes" id="UP000799424">
    <property type="component" value="Unassembled WGS sequence"/>
</dbReference>
<feature type="region of interest" description="Disordered" evidence="1">
    <location>
        <begin position="56"/>
        <end position="168"/>
    </location>
</feature>
<evidence type="ECO:0000313" key="3">
    <source>
        <dbReference type="EMBL" id="KAF2828120.1"/>
    </source>
</evidence>
<feature type="compositionally biased region" description="Pro residues" evidence="1">
    <location>
        <begin position="101"/>
        <end position="110"/>
    </location>
</feature>
<dbReference type="AlphaFoldDB" id="A0A6A7A481"/>
<feature type="signal peptide" evidence="2">
    <location>
        <begin position="1"/>
        <end position="21"/>
    </location>
</feature>
<gene>
    <name evidence="3" type="ORF">CC86DRAFT_204509</name>
</gene>
<feature type="compositionally biased region" description="Basic and acidic residues" evidence="1">
    <location>
        <begin position="74"/>
        <end position="90"/>
    </location>
</feature>
<dbReference type="EMBL" id="MU006223">
    <property type="protein sequence ID" value="KAF2828120.1"/>
    <property type="molecule type" value="Genomic_DNA"/>
</dbReference>
<evidence type="ECO:0000256" key="2">
    <source>
        <dbReference type="SAM" id="SignalP"/>
    </source>
</evidence>
<proteinExistence type="predicted"/>
<organism evidence="3 4">
    <name type="scientific">Ophiobolus disseminans</name>
    <dbReference type="NCBI Taxonomy" id="1469910"/>
    <lineage>
        <taxon>Eukaryota</taxon>
        <taxon>Fungi</taxon>
        <taxon>Dikarya</taxon>
        <taxon>Ascomycota</taxon>
        <taxon>Pezizomycotina</taxon>
        <taxon>Dothideomycetes</taxon>
        <taxon>Pleosporomycetidae</taxon>
        <taxon>Pleosporales</taxon>
        <taxon>Pleosporineae</taxon>
        <taxon>Phaeosphaeriaceae</taxon>
        <taxon>Ophiobolus</taxon>
    </lineage>
</organism>
<name>A0A6A7A481_9PLEO</name>
<reference evidence="3" key="1">
    <citation type="journal article" date="2020" name="Stud. Mycol.">
        <title>101 Dothideomycetes genomes: a test case for predicting lifestyles and emergence of pathogens.</title>
        <authorList>
            <person name="Haridas S."/>
            <person name="Albert R."/>
            <person name="Binder M."/>
            <person name="Bloem J."/>
            <person name="Labutti K."/>
            <person name="Salamov A."/>
            <person name="Andreopoulos B."/>
            <person name="Baker S."/>
            <person name="Barry K."/>
            <person name="Bills G."/>
            <person name="Bluhm B."/>
            <person name="Cannon C."/>
            <person name="Castanera R."/>
            <person name="Culley D."/>
            <person name="Daum C."/>
            <person name="Ezra D."/>
            <person name="Gonzalez J."/>
            <person name="Henrissat B."/>
            <person name="Kuo A."/>
            <person name="Liang C."/>
            <person name="Lipzen A."/>
            <person name="Lutzoni F."/>
            <person name="Magnuson J."/>
            <person name="Mondo S."/>
            <person name="Nolan M."/>
            <person name="Ohm R."/>
            <person name="Pangilinan J."/>
            <person name="Park H.-J."/>
            <person name="Ramirez L."/>
            <person name="Alfaro M."/>
            <person name="Sun H."/>
            <person name="Tritt A."/>
            <person name="Yoshinaga Y."/>
            <person name="Zwiers L.-H."/>
            <person name="Turgeon B."/>
            <person name="Goodwin S."/>
            <person name="Spatafora J."/>
            <person name="Crous P."/>
            <person name="Grigoriev I."/>
        </authorList>
    </citation>
    <scope>NUCLEOTIDE SEQUENCE</scope>
    <source>
        <strain evidence="3">CBS 113818</strain>
    </source>
</reference>
<evidence type="ECO:0000313" key="4">
    <source>
        <dbReference type="Proteomes" id="UP000799424"/>
    </source>
</evidence>
<keyword evidence="2" id="KW-0732">Signal</keyword>
<feature type="region of interest" description="Disordered" evidence="1">
    <location>
        <begin position="180"/>
        <end position="234"/>
    </location>
</feature>
<accession>A0A6A7A481</accession>
<keyword evidence="4" id="KW-1185">Reference proteome</keyword>
<evidence type="ECO:0000256" key="1">
    <source>
        <dbReference type="SAM" id="MobiDB-lite"/>
    </source>
</evidence>
<feature type="chain" id="PRO_5025352395" evidence="2">
    <location>
        <begin position="22"/>
        <end position="341"/>
    </location>
</feature>
<protein>
    <submittedName>
        <fullName evidence="3">Uncharacterized protein</fullName>
    </submittedName>
</protein>
<sequence length="341" mass="38681">MGAFLTLPITLLNLLLPFTRPGTPLIQDLAHTAVLCGTLYFAPQIAEWYNTRQYHERPQDVAENEETQPPGVEGQRRVERRDDPPLDERLVFQPDDEDEANPPPLAPTPPNLQNAQEPPLPQAHEPAFNPENNIFPQAGPANPRPVPTNRTIGAKKAKSLARKDQRRAYHEFHRQEAELRRLQEQEGAEEREAEAAAERERRSKIEAEIAAKEREERAKRKEEAQREQDEENDKRERVLANVRREVRQRGCVDLLAEARKEGKDRMWVLKLVKASGIITQLSSAGSKGLITGDGWLVKVDEEIMAQAYRDAEAFGARNGGRVGFEEMGEFMERAVRARAKA</sequence>
<dbReference type="OrthoDB" id="5397628at2759"/>